<dbReference type="EMBL" id="CM042887">
    <property type="protein sequence ID" value="KAI4331283.1"/>
    <property type="molecule type" value="Genomic_DNA"/>
</dbReference>
<organism evidence="1 2">
    <name type="scientific">Melastoma candidum</name>
    <dbReference type="NCBI Taxonomy" id="119954"/>
    <lineage>
        <taxon>Eukaryota</taxon>
        <taxon>Viridiplantae</taxon>
        <taxon>Streptophyta</taxon>
        <taxon>Embryophyta</taxon>
        <taxon>Tracheophyta</taxon>
        <taxon>Spermatophyta</taxon>
        <taxon>Magnoliopsida</taxon>
        <taxon>eudicotyledons</taxon>
        <taxon>Gunneridae</taxon>
        <taxon>Pentapetalae</taxon>
        <taxon>rosids</taxon>
        <taxon>malvids</taxon>
        <taxon>Myrtales</taxon>
        <taxon>Melastomataceae</taxon>
        <taxon>Melastomatoideae</taxon>
        <taxon>Melastomateae</taxon>
        <taxon>Melastoma</taxon>
    </lineage>
</organism>
<reference evidence="2" key="1">
    <citation type="journal article" date="2023" name="Front. Plant Sci.">
        <title>Chromosomal-level genome assembly of Melastoma candidum provides insights into trichome evolution.</title>
        <authorList>
            <person name="Zhong Y."/>
            <person name="Wu W."/>
            <person name="Sun C."/>
            <person name="Zou P."/>
            <person name="Liu Y."/>
            <person name="Dai S."/>
            <person name="Zhou R."/>
        </authorList>
    </citation>
    <scope>NUCLEOTIDE SEQUENCE [LARGE SCALE GENOMIC DNA]</scope>
</reference>
<protein>
    <submittedName>
        <fullName evidence="1">Uncharacterized protein</fullName>
    </submittedName>
</protein>
<keyword evidence="2" id="KW-1185">Reference proteome</keyword>
<sequence length="84" mass="9408">MAGGRITARIRRSKLHTFGCFRTITTEFEGPHPIQGPGYSRTVHCNEPLMHKKKPLKYCSNYISTTSITLRPSCLKHSSNSSDA</sequence>
<name>A0ACB9N4A1_9MYRT</name>
<accession>A0ACB9N4A1</accession>
<gene>
    <name evidence="1" type="ORF">MLD38_029482</name>
</gene>
<proteinExistence type="predicted"/>
<evidence type="ECO:0000313" key="1">
    <source>
        <dbReference type="EMBL" id="KAI4331283.1"/>
    </source>
</evidence>
<dbReference type="Proteomes" id="UP001057402">
    <property type="component" value="Chromosome 8"/>
</dbReference>
<evidence type="ECO:0000313" key="2">
    <source>
        <dbReference type="Proteomes" id="UP001057402"/>
    </source>
</evidence>
<comment type="caution">
    <text evidence="1">The sequence shown here is derived from an EMBL/GenBank/DDBJ whole genome shotgun (WGS) entry which is preliminary data.</text>
</comment>